<dbReference type="EMBL" id="LSRX01006075">
    <property type="protein sequence ID" value="OLP73200.1"/>
    <property type="molecule type" value="Genomic_DNA"/>
</dbReference>
<evidence type="ECO:0000313" key="2">
    <source>
        <dbReference type="Proteomes" id="UP000186817"/>
    </source>
</evidence>
<evidence type="ECO:0000313" key="1">
    <source>
        <dbReference type="EMBL" id="OLP73200.1"/>
    </source>
</evidence>
<feature type="non-terminal residue" evidence="1">
    <location>
        <position position="34"/>
    </location>
</feature>
<dbReference type="AlphaFoldDB" id="A0A1Q9BRL7"/>
<name>A0A1Q9BRL7_SYMMI</name>
<sequence length="34" mass="3872">MACCTTFRQAFNSAYALELPKTQWRTRCGSCGRL</sequence>
<comment type="caution">
    <text evidence="1">The sequence shown here is derived from an EMBL/GenBank/DDBJ whole genome shotgun (WGS) entry which is preliminary data.</text>
</comment>
<organism evidence="1 2">
    <name type="scientific">Symbiodinium microadriaticum</name>
    <name type="common">Dinoflagellate</name>
    <name type="synonym">Zooxanthella microadriatica</name>
    <dbReference type="NCBI Taxonomy" id="2951"/>
    <lineage>
        <taxon>Eukaryota</taxon>
        <taxon>Sar</taxon>
        <taxon>Alveolata</taxon>
        <taxon>Dinophyceae</taxon>
        <taxon>Suessiales</taxon>
        <taxon>Symbiodiniaceae</taxon>
        <taxon>Symbiodinium</taxon>
    </lineage>
</organism>
<protein>
    <submittedName>
        <fullName evidence="1">Uncharacterized protein</fullName>
    </submittedName>
</protein>
<keyword evidence="2" id="KW-1185">Reference proteome</keyword>
<proteinExistence type="predicted"/>
<reference evidence="1 2" key="1">
    <citation type="submission" date="2016-02" db="EMBL/GenBank/DDBJ databases">
        <title>Genome analysis of coral dinoflagellate symbionts highlights evolutionary adaptations to a symbiotic lifestyle.</title>
        <authorList>
            <person name="Aranda M."/>
            <person name="Li Y."/>
            <person name="Liew Y.J."/>
            <person name="Baumgarten S."/>
            <person name="Simakov O."/>
            <person name="Wilson M."/>
            <person name="Piel J."/>
            <person name="Ashoor H."/>
            <person name="Bougouffa S."/>
            <person name="Bajic V.B."/>
            <person name="Ryu T."/>
            <person name="Ravasi T."/>
            <person name="Bayer T."/>
            <person name="Micklem G."/>
            <person name="Kim H."/>
            <person name="Bhak J."/>
            <person name="Lajeunesse T.C."/>
            <person name="Voolstra C.R."/>
        </authorList>
    </citation>
    <scope>NUCLEOTIDE SEQUENCE [LARGE SCALE GENOMIC DNA]</scope>
    <source>
        <strain evidence="1 2">CCMP2467</strain>
    </source>
</reference>
<gene>
    <name evidence="1" type="ORF">AK812_SmicGene47655</name>
</gene>
<dbReference type="Proteomes" id="UP000186817">
    <property type="component" value="Unassembled WGS sequence"/>
</dbReference>
<accession>A0A1Q9BRL7</accession>